<keyword evidence="5 6" id="KW-0472">Membrane</keyword>
<evidence type="ECO:0000256" key="2">
    <source>
        <dbReference type="ARBA" id="ARBA00022475"/>
    </source>
</evidence>
<reference evidence="7 8" key="1">
    <citation type="submission" date="2019-04" db="EMBL/GenBank/DDBJ databases">
        <authorList>
            <person name="Park S."/>
            <person name="Yoon J.-H."/>
        </authorList>
    </citation>
    <scope>NUCLEOTIDE SEQUENCE [LARGE SCALE GENOMIC DNA]</scope>
    <source>
        <strain evidence="7 8">HJM-18</strain>
    </source>
</reference>
<proteinExistence type="predicted"/>
<evidence type="ECO:0000313" key="8">
    <source>
        <dbReference type="Proteomes" id="UP000298325"/>
    </source>
</evidence>
<dbReference type="PANTHER" id="PTHR33931:SF2">
    <property type="entry name" value="HOLIN-LIKE PROTEIN CIDA"/>
    <property type="match status" value="1"/>
</dbReference>
<feature type="transmembrane region" description="Helical" evidence="6">
    <location>
        <begin position="58"/>
        <end position="78"/>
    </location>
</feature>
<keyword evidence="3 6" id="KW-0812">Transmembrane</keyword>
<dbReference type="OrthoDB" id="6370997at2"/>
<sequence length="120" mass="12482">MEILRGFLILIGFFLAGELTRLGLGLPFSGGVLGMLGLVLFLMARGRASEGLAAASQSIISVLVLLIMPGVVGIFFNVQAFNGYWIAILSALILGTLLSVVSTLLLMQWAAGGDSGKVGQ</sequence>
<name>A0A4Z1BXS2_9GAMM</name>
<evidence type="ECO:0000313" key="7">
    <source>
        <dbReference type="EMBL" id="TGN38070.1"/>
    </source>
</evidence>
<comment type="caution">
    <text evidence="7">The sequence shown here is derived from an EMBL/GenBank/DDBJ whole genome shotgun (WGS) entry which is preliminary data.</text>
</comment>
<dbReference type="RefSeq" id="WP_135804641.1">
    <property type="nucleotide sequence ID" value="NZ_SRPF01000008.1"/>
</dbReference>
<feature type="transmembrane region" description="Helical" evidence="6">
    <location>
        <begin position="26"/>
        <end position="46"/>
    </location>
</feature>
<comment type="subcellular location">
    <subcellularLocation>
        <location evidence="1">Cell membrane</location>
        <topology evidence="1">Multi-pass membrane protein</topology>
    </subcellularLocation>
</comment>
<dbReference type="GO" id="GO:0005886">
    <property type="term" value="C:plasma membrane"/>
    <property type="evidence" value="ECO:0007669"/>
    <property type="project" value="UniProtKB-SubCell"/>
</dbReference>
<gene>
    <name evidence="7" type="ORF">E5Q11_16980</name>
</gene>
<protein>
    <submittedName>
        <fullName evidence="7">CidA/LrgA family protein</fullName>
    </submittedName>
</protein>
<feature type="transmembrane region" description="Helical" evidence="6">
    <location>
        <begin position="84"/>
        <end position="107"/>
    </location>
</feature>
<organism evidence="7 8">
    <name type="scientific">Marinobacter confluentis</name>
    <dbReference type="NCBI Taxonomy" id="1697557"/>
    <lineage>
        <taxon>Bacteria</taxon>
        <taxon>Pseudomonadati</taxon>
        <taxon>Pseudomonadota</taxon>
        <taxon>Gammaproteobacteria</taxon>
        <taxon>Pseudomonadales</taxon>
        <taxon>Marinobacteraceae</taxon>
        <taxon>Marinobacter</taxon>
    </lineage>
</organism>
<evidence type="ECO:0000256" key="1">
    <source>
        <dbReference type="ARBA" id="ARBA00004651"/>
    </source>
</evidence>
<keyword evidence="2" id="KW-1003">Cell membrane</keyword>
<evidence type="ECO:0000256" key="5">
    <source>
        <dbReference type="ARBA" id="ARBA00023136"/>
    </source>
</evidence>
<evidence type="ECO:0000256" key="3">
    <source>
        <dbReference type="ARBA" id="ARBA00022692"/>
    </source>
</evidence>
<keyword evidence="8" id="KW-1185">Reference proteome</keyword>
<dbReference type="AlphaFoldDB" id="A0A4Z1BXS2"/>
<dbReference type="PANTHER" id="PTHR33931">
    <property type="entry name" value="HOLIN-LIKE PROTEIN CIDA-RELATED"/>
    <property type="match status" value="1"/>
</dbReference>
<dbReference type="InterPro" id="IPR005538">
    <property type="entry name" value="LrgA/CidA"/>
</dbReference>
<keyword evidence="4 6" id="KW-1133">Transmembrane helix</keyword>
<evidence type="ECO:0000256" key="6">
    <source>
        <dbReference type="SAM" id="Phobius"/>
    </source>
</evidence>
<accession>A0A4Z1BXS2</accession>
<dbReference type="EMBL" id="SRPF01000008">
    <property type="protein sequence ID" value="TGN38070.1"/>
    <property type="molecule type" value="Genomic_DNA"/>
</dbReference>
<dbReference type="Proteomes" id="UP000298325">
    <property type="component" value="Unassembled WGS sequence"/>
</dbReference>
<dbReference type="Pfam" id="PF03788">
    <property type="entry name" value="LrgA"/>
    <property type="match status" value="1"/>
</dbReference>
<evidence type="ECO:0000256" key="4">
    <source>
        <dbReference type="ARBA" id="ARBA00022989"/>
    </source>
</evidence>